<dbReference type="FunFam" id="3.40.50.300:FF:000133">
    <property type="entry name" value="Spermidine/putrescine import ATP-binding protein PotA"/>
    <property type="match status" value="1"/>
</dbReference>
<comment type="similarity">
    <text evidence="7">Belongs to the ABC transporter superfamily. Spermidine/putrescine importer (TC 3.A.1.11.1) family.</text>
</comment>
<keyword evidence="4 7" id="KW-0067">ATP-binding</keyword>
<dbReference type="Gene3D" id="3.40.50.300">
    <property type="entry name" value="P-loop containing nucleotide triphosphate hydrolases"/>
    <property type="match status" value="1"/>
</dbReference>
<dbReference type="InterPro" id="IPR027417">
    <property type="entry name" value="P-loop_NTPase"/>
</dbReference>
<evidence type="ECO:0000256" key="1">
    <source>
        <dbReference type="ARBA" id="ARBA00022448"/>
    </source>
</evidence>
<evidence type="ECO:0000259" key="8">
    <source>
        <dbReference type="PROSITE" id="PS50893"/>
    </source>
</evidence>
<dbReference type="InterPro" id="IPR013611">
    <property type="entry name" value="Transp-assoc_OB_typ2"/>
</dbReference>
<dbReference type="Pfam" id="PF08402">
    <property type="entry name" value="TOBE_2"/>
    <property type="match status" value="1"/>
</dbReference>
<dbReference type="Pfam" id="PF00005">
    <property type="entry name" value="ABC_tran"/>
    <property type="match status" value="1"/>
</dbReference>
<dbReference type="AlphaFoldDB" id="A0A9W7NFT1"/>
<evidence type="ECO:0000256" key="5">
    <source>
        <dbReference type="ARBA" id="ARBA00022967"/>
    </source>
</evidence>
<dbReference type="SMART" id="SM00382">
    <property type="entry name" value="AAA"/>
    <property type="match status" value="1"/>
</dbReference>
<dbReference type="GO" id="GO:0015847">
    <property type="term" value="P:putrescine transport"/>
    <property type="evidence" value="ECO:0007669"/>
    <property type="project" value="UniProtKB-ARBA"/>
</dbReference>
<dbReference type="Proteomes" id="UP000480854">
    <property type="component" value="Unassembled WGS sequence"/>
</dbReference>
<reference evidence="9 10" key="1">
    <citation type="submission" date="2018-07" db="EMBL/GenBank/DDBJ databases">
        <title>Genome sequence of Azospirillum sp. ATCC 49961.</title>
        <authorList>
            <person name="Sant'Anna F.H."/>
            <person name="Baldani J.I."/>
            <person name="Zilli J.E."/>
            <person name="Reis V.M."/>
            <person name="Hartmann A."/>
            <person name="Cruz L."/>
            <person name="de Souza E.M."/>
            <person name="de Oliveira Pedrosa F."/>
            <person name="Passaglia L.M.P."/>
        </authorList>
    </citation>
    <scope>NUCLEOTIDE SEQUENCE [LARGE SCALE GENOMIC DNA]</scope>
    <source>
        <strain evidence="9 10">ATCC 49961</strain>
    </source>
</reference>
<keyword evidence="2 7" id="KW-1003">Cell membrane</keyword>
<dbReference type="GO" id="GO:0005524">
    <property type="term" value="F:ATP binding"/>
    <property type="evidence" value="ECO:0007669"/>
    <property type="project" value="UniProtKB-KW"/>
</dbReference>
<comment type="subunit">
    <text evidence="7">The complex is composed of two ATP-binding proteins (PotA), two transmembrane proteins (PotB and PotC) and a solute-binding protein (PotD).</text>
</comment>
<gene>
    <name evidence="7" type="primary">potA</name>
    <name evidence="9" type="ORF">DS843_21695</name>
</gene>
<keyword evidence="1 7" id="KW-0813">Transport</keyword>
<evidence type="ECO:0000256" key="4">
    <source>
        <dbReference type="ARBA" id="ARBA00022840"/>
    </source>
</evidence>
<dbReference type="PANTHER" id="PTHR42781:SF4">
    <property type="entry name" value="SPERMIDINE_PUTRESCINE IMPORT ATP-BINDING PROTEIN POTA"/>
    <property type="match status" value="1"/>
</dbReference>
<accession>A0A9W7NFT1</accession>
<feature type="domain" description="ABC transporter" evidence="8">
    <location>
        <begin position="6"/>
        <end position="236"/>
    </location>
</feature>
<evidence type="ECO:0000313" key="10">
    <source>
        <dbReference type="Proteomes" id="UP000480854"/>
    </source>
</evidence>
<keyword evidence="10" id="KW-1185">Reference proteome</keyword>
<evidence type="ECO:0000256" key="2">
    <source>
        <dbReference type="ARBA" id="ARBA00022475"/>
    </source>
</evidence>
<comment type="caution">
    <text evidence="9">The sequence shown here is derived from an EMBL/GenBank/DDBJ whole genome shotgun (WGS) entry which is preliminary data.</text>
</comment>
<keyword evidence="3 7" id="KW-0547">Nucleotide-binding</keyword>
<dbReference type="EMBL" id="QOKW01000020">
    <property type="protein sequence ID" value="KAA0677948.1"/>
    <property type="molecule type" value="Genomic_DNA"/>
</dbReference>
<dbReference type="InterPro" id="IPR003593">
    <property type="entry name" value="AAA+_ATPase"/>
</dbReference>
<evidence type="ECO:0000313" key="9">
    <source>
        <dbReference type="EMBL" id="KAA0677948.1"/>
    </source>
</evidence>
<dbReference type="GO" id="GO:0015417">
    <property type="term" value="F:ABC-type polyamine transporter activity"/>
    <property type="evidence" value="ECO:0007669"/>
    <property type="project" value="UniProtKB-EC"/>
</dbReference>
<dbReference type="InterPro" id="IPR005893">
    <property type="entry name" value="PotA-like"/>
</dbReference>
<dbReference type="InterPro" id="IPR008995">
    <property type="entry name" value="Mo/tungstate-bd_C_term_dom"/>
</dbReference>
<dbReference type="NCBIfam" id="TIGR01187">
    <property type="entry name" value="potA"/>
    <property type="match status" value="1"/>
</dbReference>
<evidence type="ECO:0000256" key="3">
    <source>
        <dbReference type="ARBA" id="ARBA00022741"/>
    </source>
</evidence>
<dbReference type="InterPro" id="IPR050093">
    <property type="entry name" value="ABC_SmlMolc_Importer"/>
</dbReference>
<dbReference type="InterPro" id="IPR017871">
    <property type="entry name" value="ABC_transporter-like_CS"/>
</dbReference>
<protein>
    <recommendedName>
        <fullName evidence="7">Spermidine/putrescine import ATP-binding protein PotA</fullName>
        <ecNumber evidence="7">7.6.2.11</ecNumber>
    </recommendedName>
</protein>
<proteinExistence type="inferred from homology"/>
<dbReference type="RefSeq" id="WP_149470928.1">
    <property type="nucleotide sequence ID" value="NZ_QOKW01000020.1"/>
</dbReference>
<dbReference type="OrthoDB" id="9802264at2"/>
<dbReference type="PANTHER" id="PTHR42781">
    <property type="entry name" value="SPERMIDINE/PUTRESCINE IMPORT ATP-BINDING PROTEIN POTA"/>
    <property type="match status" value="1"/>
</dbReference>
<dbReference type="Gene3D" id="2.40.50.100">
    <property type="match status" value="1"/>
</dbReference>
<keyword evidence="5 7" id="KW-1278">Translocase</keyword>
<comment type="catalytic activity">
    <reaction evidence="7">
        <text>ATP + H2O + polyamine-[polyamine-binding protein]Side 1 = ADP + phosphate + polyamineSide 2 + [polyamine-binding protein]Side 1.</text>
        <dbReference type="EC" id="7.6.2.11"/>
    </reaction>
</comment>
<comment type="function">
    <text evidence="7">Part of the ABC transporter complex PotABCD involved in spermidine/putrescine import. Responsible for energy coupling to the transport system.</text>
</comment>
<dbReference type="EC" id="7.6.2.11" evidence="7"/>
<organism evidence="9 10">
    <name type="scientific">Roseomonas genomospecies 6</name>
    <dbReference type="NCBI Taxonomy" id="214106"/>
    <lineage>
        <taxon>Bacteria</taxon>
        <taxon>Pseudomonadati</taxon>
        <taxon>Pseudomonadota</taxon>
        <taxon>Alphaproteobacteria</taxon>
        <taxon>Acetobacterales</taxon>
        <taxon>Roseomonadaceae</taxon>
        <taxon>Roseomonas</taxon>
    </lineage>
</organism>
<evidence type="ECO:0000256" key="7">
    <source>
        <dbReference type="RuleBase" id="RU364083"/>
    </source>
</evidence>
<dbReference type="PROSITE" id="PS50893">
    <property type="entry name" value="ABC_TRANSPORTER_2"/>
    <property type="match status" value="1"/>
</dbReference>
<name>A0A9W7NFT1_9PROT</name>
<dbReference type="GO" id="GO:0016887">
    <property type="term" value="F:ATP hydrolysis activity"/>
    <property type="evidence" value="ECO:0007669"/>
    <property type="project" value="InterPro"/>
</dbReference>
<keyword evidence="6 7" id="KW-0472">Membrane</keyword>
<dbReference type="SUPFAM" id="SSF52540">
    <property type="entry name" value="P-loop containing nucleoside triphosphate hydrolases"/>
    <property type="match status" value="1"/>
</dbReference>
<dbReference type="PROSITE" id="PS00211">
    <property type="entry name" value="ABC_TRANSPORTER_1"/>
    <property type="match status" value="1"/>
</dbReference>
<sequence length="377" mass="40754">MSSSSLTVQGLAKRYGDFVALAPTDLVVADGEFLTLLGPSGSGKTTLLSLLAGLVPPDEGSVRIGAQDVTYAPPYERDIGVVFQNYALFPHMTIEENIAFPLKMRKIPESQAKTRAREALEMVHLPHIAGRYPRELSGGQQQRVALARCMVYKPSIILMDEPLGALDKKLREHMQLEIKHLHRELGTTVVYVTHDQEEAMTMSDRICLMNSGRIEQLGTPADLYFRPRTLFVADFLGESNLLPAALGPRLGDEAEIRLGSAGIPGRALANGHDLPPGTPVRVMVRPQNLTIARTSDDQASGVKGRVSDVMVTGSLTKVYMQPLDKALPPLVAAFATRNEAEAIRIDDVVALSWDSRDAVVIADSGPAAMPATTAKAA</sequence>
<dbReference type="InterPro" id="IPR003439">
    <property type="entry name" value="ABC_transporter-like_ATP-bd"/>
</dbReference>
<dbReference type="GO" id="GO:0043190">
    <property type="term" value="C:ATP-binding cassette (ABC) transporter complex"/>
    <property type="evidence" value="ECO:0007669"/>
    <property type="project" value="InterPro"/>
</dbReference>
<dbReference type="SUPFAM" id="SSF50331">
    <property type="entry name" value="MOP-like"/>
    <property type="match status" value="1"/>
</dbReference>
<evidence type="ECO:0000256" key="6">
    <source>
        <dbReference type="ARBA" id="ARBA00023136"/>
    </source>
</evidence>